<feature type="compositionally biased region" description="Basic and acidic residues" evidence="1">
    <location>
        <begin position="72"/>
        <end position="88"/>
    </location>
</feature>
<evidence type="ECO:0000313" key="2">
    <source>
        <dbReference type="EMBL" id="PKU47751.1"/>
    </source>
</evidence>
<reference evidence="3" key="1">
    <citation type="submission" date="2017-11" db="EMBL/GenBank/DDBJ databases">
        <authorList>
            <person name="Lima N.C."/>
            <person name="Parody-Merino A.M."/>
            <person name="Battley P.F."/>
            <person name="Fidler A.E."/>
            <person name="Prosdocimi F."/>
        </authorList>
    </citation>
    <scope>NUCLEOTIDE SEQUENCE [LARGE SCALE GENOMIC DNA]</scope>
</reference>
<sequence length="95" mass="10823">MSVKESVAIHSWVALSRQDWGSSEQPRVPHIRNTVHELLICMHSDLPAQDSTETLRVLKIRAQHGTLHIKKAKELKSEANESDSEKRKFIQSPSK</sequence>
<gene>
    <name evidence="2" type="ORF">llap_1951</name>
</gene>
<feature type="region of interest" description="Disordered" evidence="1">
    <location>
        <begin position="71"/>
        <end position="95"/>
    </location>
</feature>
<protein>
    <submittedName>
        <fullName evidence="2">Uncharacterized protein</fullName>
    </submittedName>
</protein>
<evidence type="ECO:0000313" key="3">
    <source>
        <dbReference type="Proteomes" id="UP000233556"/>
    </source>
</evidence>
<dbReference type="EMBL" id="KZ505670">
    <property type="protein sequence ID" value="PKU47751.1"/>
    <property type="molecule type" value="Genomic_DNA"/>
</dbReference>
<organism evidence="2 3">
    <name type="scientific">Limosa lapponica baueri</name>
    <dbReference type="NCBI Taxonomy" id="1758121"/>
    <lineage>
        <taxon>Eukaryota</taxon>
        <taxon>Metazoa</taxon>
        <taxon>Chordata</taxon>
        <taxon>Craniata</taxon>
        <taxon>Vertebrata</taxon>
        <taxon>Euteleostomi</taxon>
        <taxon>Archelosauria</taxon>
        <taxon>Archosauria</taxon>
        <taxon>Dinosauria</taxon>
        <taxon>Saurischia</taxon>
        <taxon>Theropoda</taxon>
        <taxon>Coelurosauria</taxon>
        <taxon>Aves</taxon>
        <taxon>Neognathae</taxon>
        <taxon>Neoaves</taxon>
        <taxon>Charadriiformes</taxon>
        <taxon>Scolopacidae</taxon>
        <taxon>Limosa</taxon>
    </lineage>
</organism>
<accession>A0A2I0UP07</accession>
<dbReference type="Proteomes" id="UP000233556">
    <property type="component" value="Unassembled WGS sequence"/>
</dbReference>
<name>A0A2I0UP07_LIMLA</name>
<dbReference type="AlphaFoldDB" id="A0A2I0UP07"/>
<proteinExistence type="predicted"/>
<keyword evidence="3" id="KW-1185">Reference proteome</keyword>
<evidence type="ECO:0000256" key="1">
    <source>
        <dbReference type="SAM" id="MobiDB-lite"/>
    </source>
</evidence>
<reference evidence="3" key="2">
    <citation type="submission" date="2017-12" db="EMBL/GenBank/DDBJ databases">
        <title>Genome sequence of the Bar-tailed Godwit (Limosa lapponica baueri).</title>
        <authorList>
            <person name="Lima N.C.B."/>
            <person name="Parody-Merino A.M."/>
            <person name="Battley P.F."/>
            <person name="Fidler A.E."/>
            <person name="Prosdocimi F."/>
        </authorList>
    </citation>
    <scope>NUCLEOTIDE SEQUENCE [LARGE SCALE GENOMIC DNA]</scope>
</reference>